<evidence type="ECO:0000256" key="6">
    <source>
        <dbReference type="SAM" id="Phobius"/>
    </source>
</evidence>
<dbReference type="EMBL" id="CABFNO020001546">
    <property type="protein sequence ID" value="CAG9998306.1"/>
    <property type="molecule type" value="Genomic_DNA"/>
</dbReference>
<dbReference type="GO" id="GO:0022857">
    <property type="term" value="F:transmembrane transporter activity"/>
    <property type="evidence" value="ECO:0007669"/>
    <property type="project" value="TreeGrafter"/>
</dbReference>
<comment type="subcellular location">
    <subcellularLocation>
        <location evidence="1">Membrane</location>
        <topology evidence="1">Multi-pass membrane protein</topology>
    </subcellularLocation>
</comment>
<evidence type="ECO:0000256" key="1">
    <source>
        <dbReference type="ARBA" id="ARBA00004141"/>
    </source>
</evidence>
<keyword evidence="5 6" id="KW-0472">Membrane</keyword>
<gene>
    <name evidence="7" type="ORF">CBYS24578_00003602</name>
</gene>
<dbReference type="Proteomes" id="UP000754883">
    <property type="component" value="Unassembled WGS sequence"/>
</dbReference>
<organism evidence="7 8">
    <name type="scientific">Clonostachys byssicola</name>
    <dbReference type="NCBI Taxonomy" id="160290"/>
    <lineage>
        <taxon>Eukaryota</taxon>
        <taxon>Fungi</taxon>
        <taxon>Dikarya</taxon>
        <taxon>Ascomycota</taxon>
        <taxon>Pezizomycotina</taxon>
        <taxon>Sordariomycetes</taxon>
        <taxon>Hypocreomycetidae</taxon>
        <taxon>Hypocreales</taxon>
        <taxon>Bionectriaceae</taxon>
        <taxon>Clonostachys</taxon>
    </lineage>
</organism>
<name>A0A9N9UQ78_9HYPO</name>
<feature type="transmembrane region" description="Helical" evidence="6">
    <location>
        <begin position="58"/>
        <end position="75"/>
    </location>
</feature>
<feature type="transmembrane region" description="Helical" evidence="6">
    <location>
        <begin position="98"/>
        <end position="116"/>
    </location>
</feature>
<accession>A0A9N9UQ78</accession>
<dbReference type="GO" id="GO:0016020">
    <property type="term" value="C:membrane"/>
    <property type="evidence" value="ECO:0007669"/>
    <property type="project" value="UniProtKB-SubCell"/>
</dbReference>
<keyword evidence="2" id="KW-0813">Transport</keyword>
<dbReference type="SUPFAM" id="SSF103473">
    <property type="entry name" value="MFS general substrate transporter"/>
    <property type="match status" value="1"/>
</dbReference>
<keyword evidence="8" id="KW-1185">Reference proteome</keyword>
<evidence type="ECO:0000313" key="7">
    <source>
        <dbReference type="EMBL" id="CAG9998306.1"/>
    </source>
</evidence>
<evidence type="ECO:0000256" key="5">
    <source>
        <dbReference type="ARBA" id="ARBA00023136"/>
    </source>
</evidence>
<dbReference type="Gene3D" id="1.20.1250.20">
    <property type="entry name" value="MFS general substrate transporter like domains"/>
    <property type="match status" value="1"/>
</dbReference>
<dbReference type="PANTHER" id="PTHR43791">
    <property type="entry name" value="PERMEASE-RELATED"/>
    <property type="match status" value="1"/>
</dbReference>
<dbReference type="OrthoDB" id="5070100at2759"/>
<protein>
    <submittedName>
        <fullName evidence="7">Uncharacterized protein</fullName>
    </submittedName>
</protein>
<evidence type="ECO:0000313" key="8">
    <source>
        <dbReference type="Proteomes" id="UP000754883"/>
    </source>
</evidence>
<evidence type="ECO:0000256" key="4">
    <source>
        <dbReference type="ARBA" id="ARBA00022989"/>
    </source>
</evidence>
<reference evidence="7" key="1">
    <citation type="submission" date="2021-10" db="EMBL/GenBank/DDBJ databases">
        <authorList>
            <person name="Piombo E."/>
        </authorList>
    </citation>
    <scope>NUCLEOTIDE SEQUENCE</scope>
</reference>
<proteinExistence type="predicted"/>
<comment type="caution">
    <text evidence="7">The sequence shown here is derived from an EMBL/GenBank/DDBJ whole genome shotgun (WGS) entry which is preliminary data.</text>
</comment>
<keyword evidence="4 6" id="KW-1133">Transmembrane helix</keyword>
<dbReference type="InterPro" id="IPR036259">
    <property type="entry name" value="MFS_trans_sf"/>
</dbReference>
<sequence>MAENISQRIKASAVRGSIDGKDLATMHVEGEESISVTAEERLVSSFPESKKKKLLRKLDLHIIPCLISLYLMSYIDRANIGNANIEGMSVDLGLTGNQYNIVLSIFFVTYIIFGSLRPESRQEA</sequence>
<dbReference type="AlphaFoldDB" id="A0A9N9UQ78"/>
<keyword evidence="3 6" id="KW-0812">Transmembrane</keyword>
<evidence type="ECO:0000256" key="2">
    <source>
        <dbReference type="ARBA" id="ARBA00022448"/>
    </source>
</evidence>
<evidence type="ECO:0000256" key="3">
    <source>
        <dbReference type="ARBA" id="ARBA00022692"/>
    </source>
</evidence>
<dbReference type="PANTHER" id="PTHR43791:SF46">
    <property type="entry name" value="MAJOR FACILITATOR SUPERFAMILY (MFS) PROFILE DOMAIN-CONTAINING PROTEIN-RELATED"/>
    <property type="match status" value="1"/>
</dbReference>